<sequence>MRLTASHYSSSANRRVLLQEANTSSIFQVPDSAFKVQALLLLAMDAYISLENSRGCEIQRQAIEIAKGIGMHRRDYSYLVGQHGPIVQESWRRTWWDCYTLAALTSAIHGTNLVELVSLEDIDVPLPGPCDDYKDCRPPQDLQTLDEMRDRMFTDDNFTFSSFAYKIEATTIMLSALRLSRESFAITDAQIDAIDASIANFLLSLPQDSRQVASRDGAVDELIFAAHMIIHWVTIIMHRPHSSLAILRSHYDTECTKIRTPADVPSSFNLHTSKALDAANALSNLATIRTPLENHTPCFACSIALSATVHLPAYLLESDPTRSQTLKGRLRLALSTLGTLSEIFPIAAIVKRQLGQFARDTFIHPAKTAATRDETNIALDAATTQLPTLTHQAFGAYDDAMPNDFTGADEGSLWLSNLIASGGLEQSDLGMTMDFEANE</sequence>
<reference evidence="3 4" key="2">
    <citation type="submission" date="2015-05" db="EMBL/GenBank/DDBJ databases">
        <authorList>
            <person name="Morales-Cruz A."/>
            <person name="Amrine K.C."/>
            <person name="Cantu D."/>
        </authorList>
    </citation>
    <scope>NUCLEOTIDE SEQUENCE [LARGE SCALE GENOMIC DNA]</scope>
    <source>
        <strain evidence="3">UCRPC4</strain>
    </source>
</reference>
<dbReference type="InterPro" id="IPR007219">
    <property type="entry name" value="XnlR_reg_dom"/>
</dbReference>
<protein>
    <submittedName>
        <fullName evidence="3">Putative c6 zinc finger domain-containing protein</fullName>
    </submittedName>
</protein>
<dbReference type="PANTHER" id="PTHR47431">
    <property type="entry name" value="ZN(II)2CYS6 TRANSCRIPTION FACTOR (EUROFUNG)-RELATED"/>
    <property type="match status" value="1"/>
</dbReference>
<evidence type="ECO:0000256" key="1">
    <source>
        <dbReference type="ARBA" id="ARBA00023242"/>
    </source>
</evidence>
<proteinExistence type="predicted"/>
<dbReference type="PANTHER" id="PTHR47431:SF1">
    <property type="entry name" value="ZN(II)2CYS6 TRANSCRIPTION FACTOR (EUROFUNG)"/>
    <property type="match status" value="1"/>
</dbReference>
<name>A0A0G2EJJ5_PHACM</name>
<keyword evidence="4" id="KW-1185">Reference proteome</keyword>
<dbReference type="EMBL" id="LCWF01000071">
    <property type="protein sequence ID" value="KKY22997.1"/>
    <property type="molecule type" value="Genomic_DNA"/>
</dbReference>
<dbReference type="OrthoDB" id="2399539at2759"/>
<gene>
    <name evidence="3" type="ORF">UCRPC4_g03002</name>
</gene>
<comment type="caution">
    <text evidence="3">The sequence shown here is derived from an EMBL/GenBank/DDBJ whole genome shotgun (WGS) entry which is preliminary data.</text>
</comment>
<dbReference type="Pfam" id="PF04082">
    <property type="entry name" value="Fungal_trans"/>
    <property type="match status" value="1"/>
</dbReference>
<dbReference type="GO" id="GO:0006351">
    <property type="term" value="P:DNA-templated transcription"/>
    <property type="evidence" value="ECO:0007669"/>
    <property type="project" value="InterPro"/>
</dbReference>
<feature type="domain" description="Xylanolytic transcriptional activator regulatory" evidence="2">
    <location>
        <begin position="6"/>
        <end position="132"/>
    </location>
</feature>
<accession>A0A0G2EJJ5</accession>
<evidence type="ECO:0000313" key="3">
    <source>
        <dbReference type="EMBL" id="KKY22997.1"/>
    </source>
</evidence>
<evidence type="ECO:0000313" key="4">
    <source>
        <dbReference type="Proteomes" id="UP000053317"/>
    </source>
</evidence>
<dbReference type="AlphaFoldDB" id="A0A0G2EJJ5"/>
<dbReference type="GO" id="GO:0003677">
    <property type="term" value="F:DNA binding"/>
    <property type="evidence" value="ECO:0007669"/>
    <property type="project" value="InterPro"/>
</dbReference>
<evidence type="ECO:0000259" key="2">
    <source>
        <dbReference type="Pfam" id="PF04082"/>
    </source>
</evidence>
<dbReference type="GO" id="GO:0008270">
    <property type="term" value="F:zinc ion binding"/>
    <property type="evidence" value="ECO:0007669"/>
    <property type="project" value="InterPro"/>
</dbReference>
<reference evidence="3 4" key="1">
    <citation type="submission" date="2015-05" db="EMBL/GenBank/DDBJ databases">
        <title>Distinctive expansion of gene families associated with plant cell wall degradation and secondary metabolism in the genomes of grapevine trunk pathogens.</title>
        <authorList>
            <person name="Lawrence D.P."/>
            <person name="Travadon R."/>
            <person name="Rolshausen P.E."/>
            <person name="Baumgartner K."/>
        </authorList>
    </citation>
    <scope>NUCLEOTIDE SEQUENCE [LARGE SCALE GENOMIC DNA]</scope>
    <source>
        <strain evidence="3">UCRPC4</strain>
    </source>
</reference>
<dbReference type="CDD" id="cd12148">
    <property type="entry name" value="fungal_TF_MHR"/>
    <property type="match status" value="1"/>
</dbReference>
<dbReference type="Proteomes" id="UP000053317">
    <property type="component" value="Unassembled WGS sequence"/>
</dbReference>
<keyword evidence="1" id="KW-0539">Nucleus</keyword>
<organism evidence="3 4">
    <name type="scientific">Phaeomoniella chlamydospora</name>
    <name type="common">Phaeoacremonium chlamydosporum</name>
    <dbReference type="NCBI Taxonomy" id="158046"/>
    <lineage>
        <taxon>Eukaryota</taxon>
        <taxon>Fungi</taxon>
        <taxon>Dikarya</taxon>
        <taxon>Ascomycota</taxon>
        <taxon>Pezizomycotina</taxon>
        <taxon>Eurotiomycetes</taxon>
        <taxon>Chaetothyriomycetidae</taxon>
        <taxon>Phaeomoniellales</taxon>
        <taxon>Phaeomoniellaceae</taxon>
        <taxon>Phaeomoniella</taxon>
    </lineage>
</organism>